<keyword evidence="1" id="KW-0472">Membrane</keyword>
<evidence type="ECO:0000256" key="1">
    <source>
        <dbReference type="SAM" id="Phobius"/>
    </source>
</evidence>
<evidence type="ECO:0000313" key="4">
    <source>
        <dbReference type="Proteomes" id="UP000290608"/>
    </source>
</evidence>
<evidence type="ECO:0000313" key="3">
    <source>
        <dbReference type="EMBL" id="RXG28366.1"/>
    </source>
</evidence>
<dbReference type="GO" id="GO:0009882">
    <property type="term" value="F:blue light photoreceptor activity"/>
    <property type="evidence" value="ECO:0007669"/>
    <property type="project" value="InterPro"/>
</dbReference>
<dbReference type="Proteomes" id="UP000290608">
    <property type="component" value="Unassembled WGS sequence"/>
</dbReference>
<gene>
    <name evidence="3" type="ORF">DSL99_2626</name>
</gene>
<organism evidence="3 4">
    <name type="scientific">Leeuwenhoekiella marinoflava</name>
    <dbReference type="NCBI Taxonomy" id="988"/>
    <lineage>
        <taxon>Bacteria</taxon>
        <taxon>Pseudomonadati</taxon>
        <taxon>Bacteroidota</taxon>
        <taxon>Flavobacteriia</taxon>
        <taxon>Flavobacteriales</taxon>
        <taxon>Flavobacteriaceae</taxon>
        <taxon>Leeuwenhoekiella</taxon>
    </lineage>
</organism>
<proteinExistence type="predicted"/>
<feature type="domain" description="BLUF" evidence="2">
    <location>
        <begin position="23"/>
        <end position="114"/>
    </location>
</feature>
<dbReference type="STRING" id="1122159.SAMN02745246_02798"/>
<name>A0A4Q0PLA2_9FLAO</name>
<dbReference type="InterPro" id="IPR007024">
    <property type="entry name" value="BLUF_domain"/>
</dbReference>
<dbReference type="Pfam" id="PF04940">
    <property type="entry name" value="BLUF"/>
    <property type="match status" value="1"/>
</dbReference>
<keyword evidence="1" id="KW-0812">Transmembrane</keyword>
<keyword evidence="1" id="KW-1133">Transmembrane helix</keyword>
<reference evidence="3 4" key="1">
    <citation type="submission" date="2018-07" db="EMBL/GenBank/DDBJ databases">
        <title>Leeuwenhoekiella genomics.</title>
        <authorList>
            <person name="Tahon G."/>
            <person name="Willems A."/>
        </authorList>
    </citation>
    <scope>NUCLEOTIDE SEQUENCE [LARGE SCALE GENOMIC DNA]</scope>
    <source>
        <strain evidence="3 4">LMG 1345</strain>
    </source>
</reference>
<evidence type="ECO:0000259" key="2">
    <source>
        <dbReference type="PROSITE" id="PS50925"/>
    </source>
</evidence>
<dbReference type="AlphaFoldDB" id="A0A4Q0PLA2"/>
<dbReference type="SMART" id="SM01034">
    <property type="entry name" value="BLUF"/>
    <property type="match status" value="1"/>
</dbReference>
<dbReference type="EMBL" id="QOVL01000012">
    <property type="protein sequence ID" value="RXG28366.1"/>
    <property type="molecule type" value="Genomic_DNA"/>
</dbReference>
<comment type="caution">
    <text evidence="3">The sequence shown here is derived from an EMBL/GenBank/DDBJ whole genome shotgun (WGS) entry which is preliminary data.</text>
</comment>
<sequence>MNESPADYRGFLFYKILYLMYMTYLLVYVGTANNPADAEILNGVINKIAERNKKQDISGFLFYKDGTYLQLLEGEFEKVNALFYKIVKDPRHKNVTVLLENKIDHAIFNDYESGFLVPKDKNQYQKLNNYLNYLKLLENNEIDCTISILGSVISKM</sequence>
<feature type="transmembrane region" description="Helical" evidence="1">
    <location>
        <begin position="12"/>
        <end position="31"/>
    </location>
</feature>
<dbReference type="GO" id="GO:0071949">
    <property type="term" value="F:FAD binding"/>
    <property type="evidence" value="ECO:0007669"/>
    <property type="project" value="InterPro"/>
</dbReference>
<dbReference type="SUPFAM" id="SSF54975">
    <property type="entry name" value="Acylphosphatase/BLUF domain-like"/>
    <property type="match status" value="1"/>
</dbReference>
<dbReference type="Gene3D" id="3.30.70.100">
    <property type="match status" value="1"/>
</dbReference>
<accession>A0A4Q0PLA2</accession>
<dbReference type="InterPro" id="IPR036046">
    <property type="entry name" value="Acylphosphatase-like_dom_sf"/>
</dbReference>
<protein>
    <submittedName>
        <fullName evidence="3">FAD-dependent sensor of blue light</fullName>
    </submittedName>
</protein>
<dbReference type="PROSITE" id="PS50925">
    <property type="entry name" value="BLUF"/>
    <property type="match status" value="1"/>
</dbReference>